<dbReference type="EMBL" id="JAGTJR010000071">
    <property type="protein sequence ID" value="KAH7018630.1"/>
    <property type="molecule type" value="Genomic_DNA"/>
</dbReference>
<name>A0ABQ8FS29_9PEZI</name>
<dbReference type="Proteomes" id="UP000774617">
    <property type="component" value="Unassembled WGS sequence"/>
</dbReference>
<sequence>MHPLVYLLAGTSYVLASMSIMDPRSFVDLAADASDNSTRAVYDIEPIFYQTNNIQGPHFFSKGNNTSANHTTFTVNSNDTSVIVATEGAQLNLSHVHVVKHGYSPNLYQASFYGSNAPINVANDSSAYITNSNISVHNGAANVFAFGSNTVVYISDSNLYSSGPVLHGLYAAGNGTIVGKNIRHYSGGNCCSSFSGNNPAGTGSVYDSVAHTPPGENVVGLTEQAPALFSDGPQTAEIEHVDFTAGLLAGTVMFSSATRTSGASLSFSSSKLSVTDPDAPAFWFGNIIATAHIYGASITTVSGILLVANSSQVTQEFSYFAGPKENSATLPAEVEATIRESAQAGDIIVCNGSTVSWSPTESSVWTGKLAPQLNVFREAAFWV</sequence>
<evidence type="ECO:0000313" key="3">
    <source>
        <dbReference type="Proteomes" id="UP000774617"/>
    </source>
</evidence>
<evidence type="ECO:0000256" key="1">
    <source>
        <dbReference type="SAM" id="SignalP"/>
    </source>
</evidence>
<keyword evidence="1" id="KW-0732">Signal</keyword>
<gene>
    <name evidence="2" type="ORF">B0J12DRAFT_714654</name>
</gene>
<protein>
    <submittedName>
        <fullName evidence="2">Uncharacterized protein</fullName>
    </submittedName>
</protein>
<keyword evidence="3" id="KW-1185">Reference proteome</keyword>
<feature type="chain" id="PRO_5045908279" evidence="1">
    <location>
        <begin position="17"/>
        <end position="383"/>
    </location>
</feature>
<evidence type="ECO:0000313" key="2">
    <source>
        <dbReference type="EMBL" id="KAH7018630.1"/>
    </source>
</evidence>
<proteinExistence type="predicted"/>
<comment type="caution">
    <text evidence="2">The sequence shown here is derived from an EMBL/GenBank/DDBJ whole genome shotgun (WGS) entry which is preliminary data.</text>
</comment>
<reference evidence="2 3" key="1">
    <citation type="journal article" date="2021" name="Nat. Commun.">
        <title>Genetic determinants of endophytism in the Arabidopsis root mycobiome.</title>
        <authorList>
            <person name="Mesny F."/>
            <person name="Miyauchi S."/>
            <person name="Thiergart T."/>
            <person name="Pickel B."/>
            <person name="Atanasova L."/>
            <person name="Karlsson M."/>
            <person name="Huettel B."/>
            <person name="Barry K.W."/>
            <person name="Haridas S."/>
            <person name="Chen C."/>
            <person name="Bauer D."/>
            <person name="Andreopoulos W."/>
            <person name="Pangilinan J."/>
            <person name="LaButti K."/>
            <person name="Riley R."/>
            <person name="Lipzen A."/>
            <person name="Clum A."/>
            <person name="Drula E."/>
            <person name="Henrissat B."/>
            <person name="Kohler A."/>
            <person name="Grigoriev I.V."/>
            <person name="Martin F.M."/>
            <person name="Hacquard S."/>
        </authorList>
    </citation>
    <scope>NUCLEOTIDE SEQUENCE [LARGE SCALE GENOMIC DNA]</scope>
    <source>
        <strain evidence="2 3">MPI-SDFR-AT-0080</strain>
    </source>
</reference>
<organism evidence="2 3">
    <name type="scientific">Macrophomina phaseolina</name>
    <dbReference type="NCBI Taxonomy" id="35725"/>
    <lineage>
        <taxon>Eukaryota</taxon>
        <taxon>Fungi</taxon>
        <taxon>Dikarya</taxon>
        <taxon>Ascomycota</taxon>
        <taxon>Pezizomycotina</taxon>
        <taxon>Dothideomycetes</taxon>
        <taxon>Dothideomycetes incertae sedis</taxon>
        <taxon>Botryosphaeriales</taxon>
        <taxon>Botryosphaeriaceae</taxon>
        <taxon>Macrophomina</taxon>
    </lineage>
</organism>
<accession>A0ABQ8FS29</accession>
<feature type="signal peptide" evidence="1">
    <location>
        <begin position="1"/>
        <end position="16"/>
    </location>
</feature>